<dbReference type="RefSeq" id="WP_016709460.1">
    <property type="nucleotide sequence ID" value="NZ_JAVIFY010000010.1"/>
</dbReference>
<evidence type="ECO:0000313" key="1">
    <source>
        <dbReference type="EMBL" id="MDQ9092677.1"/>
    </source>
</evidence>
<comment type="caution">
    <text evidence="1">The sequence shown here is derived from an EMBL/GenBank/DDBJ whole genome shotgun (WGS) entry which is preliminary data.</text>
</comment>
<name>A0ABU1BEK2_PSEHA</name>
<organism evidence="1 2">
    <name type="scientific">Pseudoalteromonas haloplanktis</name>
    <name type="common">Alteromonas haloplanktis</name>
    <dbReference type="NCBI Taxonomy" id="228"/>
    <lineage>
        <taxon>Bacteria</taxon>
        <taxon>Pseudomonadati</taxon>
        <taxon>Pseudomonadota</taxon>
        <taxon>Gammaproteobacteria</taxon>
        <taxon>Alteromonadales</taxon>
        <taxon>Pseudoalteromonadaceae</taxon>
        <taxon>Pseudoalteromonas</taxon>
    </lineage>
</organism>
<sequence>MHISLYCLLDWICFRELVDLTLFSNLIEFHRSYSQHTVAQQTNPRI</sequence>
<evidence type="ECO:0000313" key="2">
    <source>
        <dbReference type="Proteomes" id="UP001226574"/>
    </source>
</evidence>
<gene>
    <name evidence="1" type="ORF">RC083_13865</name>
</gene>
<dbReference type="EMBL" id="JAVIFY010000010">
    <property type="protein sequence ID" value="MDQ9092677.1"/>
    <property type="molecule type" value="Genomic_DNA"/>
</dbReference>
<protein>
    <recommendedName>
        <fullName evidence="3">Orphan protein</fullName>
    </recommendedName>
</protein>
<dbReference type="Proteomes" id="UP001226574">
    <property type="component" value="Unassembled WGS sequence"/>
</dbReference>
<reference evidence="1 2" key="1">
    <citation type="submission" date="2023-08" db="EMBL/GenBank/DDBJ databases">
        <title>Pseudoalteromonas haloplanktis LL1 genome.</title>
        <authorList>
            <person name="Wu S."/>
        </authorList>
    </citation>
    <scope>NUCLEOTIDE SEQUENCE [LARGE SCALE GENOMIC DNA]</scope>
    <source>
        <strain evidence="1 2">LL1</strain>
    </source>
</reference>
<keyword evidence="2" id="KW-1185">Reference proteome</keyword>
<accession>A0ABU1BEK2</accession>
<proteinExistence type="predicted"/>
<evidence type="ECO:0008006" key="3">
    <source>
        <dbReference type="Google" id="ProtNLM"/>
    </source>
</evidence>